<dbReference type="AlphaFoldDB" id="A0A642VD01"/>
<proteinExistence type="predicted"/>
<evidence type="ECO:0000313" key="3">
    <source>
        <dbReference type="Proteomes" id="UP000761534"/>
    </source>
</evidence>
<sequence>MLDRLPDEVLYLVLEHFGSAEELENVSFTCSKLRRVCLDNRLWRRLFEPLVVEGAYDEWERIDDYRMEYYKQISVDKTLWSLLRDRDQRGKVGLAVEVSRYDRRAFRVLNEAIMAHDEDEGFLAQIKSGIIHMHGFQTMLDIKQRKSNDVVDLMLALDKFWIHGACVTTQLNAVITELQREDVDKCSLETKSRLISKKLLQWSLLSRNYNQRWHGCFLSVDTEDASCLALACRFCYVANRLNWFTVVVPVLLFKTFVRIADQKTSFYVDVTRGGKIRTAGDIYELYRTLHIRPLPTTVQLTQSPLIKCCNFALTTTKMWLKRYPPDKRSIALIGLIMVRNIFLTACDTLEQLEIQLFRALDRLPSSLKYEVAILQNGIHQLIWSN</sequence>
<feature type="domain" description="F-box" evidence="1">
    <location>
        <begin position="1"/>
        <end position="46"/>
    </location>
</feature>
<dbReference type="Gene3D" id="1.20.1280.50">
    <property type="match status" value="1"/>
</dbReference>
<dbReference type="Proteomes" id="UP000761534">
    <property type="component" value="Unassembled WGS sequence"/>
</dbReference>
<dbReference type="Pfam" id="PF12937">
    <property type="entry name" value="F-box-like"/>
    <property type="match status" value="1"/>
</dbReference>
<dbReference type="InterPro" id="IPR036047">
    <property type="entry name" value="F-box-like_dom_sf"/>
</dbReference>
<keyword evidence="3" id="KW-1185">Reference proteome</keyword>
<dbReference type="PROSITE" id="PS50181">
    <property type="entry name" value="FBOX"/>
    <property type="match status" value="1"/>
</dbReference>
<evidence type="ECO:0000313" key="2">
    <source>
        <dbReference type="EMBL" id="KAA8917244.1"/>
    </source>
</evidence>
<dbReference type="SUPFAM" id="SSF81383">
    <property type="entry name" value="F-box domain"/>
    <property type="match status" value="1"/>
</dbReference>
<protein>
    <recommendedName>
        <fullName evidence="1">F-box domain-containing protein</fullName>
    </recommendedName>
</protein>
<gene>
    <name evidence="2" type="ORF">TRICI_000637</name>
</gene>
<organism evidence="2 3">
    <name type="scientific">Trichomonascus ciferrii</name>
    <dbReference type="NCBI Taxonomy" id="44093"/>
    <lineage>
        <taxon>Eukaryota</taxon>
        <taxon>Fungi</taxon>
        <taxon>Dikarya</taxon>
        <taxon>Ascomycota</taxon>
        <taxon>Saccharomycotina</taxon>
        <taxon>Dipodascomycetes</taxon>
        <taxon>Dipodascales</taxon>
        <taxon>Trichomonascaceae</taxon>
        <taxon>Trichomonascus</taxon>
        <taxon>Trichomonascus ciferrii complex</taxon>
    </lineage>
</organism>
<dbReference type="OrthoDB" id="3219396at2759"/>
<comment type="caution">
    <text evidence="2">The sequence shown here is derived from an EMBL/GenBank/DDBJ whole genome shotgun (WGS) entry which is preliminary data.</text>
</comment>
<evidence type="ECO:0000259" key="1">
    <source>
        <dbReference type="PROSITE" id="PS50181"/>
    </source>
</evidence>
<dbReference type="EMBL" id="SWFS01000053">
    <property type="protein sequence ID" value="KAA8917244.1"/>
    <property type="molecule type" value="Genomic_DNA"/>
</dbReference>
<accession>A0A642VD01</accession>
<name>A0A642VD01_9ASCO</name>
<dbReference type="VEuPathDB" id="FungiDB:TRICI_000637"/>
<reference evidence="2" key="1">
    <citation type="journal article" date="2019" name="G3 (Bethesda)">
        <title>Genome Assemblies of Two Rare Opportunistic Yeast Pathogens: Diutina rugosa (syn. Candida rugosa) and Trichomonascus ciferrii (syn. Candida ciferrii).</title>
        <authorList>
            <person name="Mixao V."/>
            <person name="Saus E."/>
            <person name="Hansen A.P."/>
            <person name="Lass-Florl C."/>
            <person name="Gabaldon T."/>
        </authorList>
    </citation>
    <scope>NUCLEOTIDE SEQUENCE</scope>
    <source>
        <strain evidence="2">CBS 4856</strain>
    </source>
</reference>
<dbReference type="InterPro" id="IPR001810">
    <property type="entry name" value="F-box_dom"/>
</dbReference>